<gene>
    <name evidence="2" type="ORF">PLEPLA_LOCUS4141</name>
</gene>
<comment type="caution">
    <text evidence="2">The sequence shown here is derived from an EMBL/GenBank/DDBJ whole genome shotgun (WGS) entry which is preliminary data.</text>
</comment>
<feature type="compositionally biased region" description="Basic and acidic residues" evidence="1">
    <location>
        <begin position="15"/>
        <end position="25"/>
    </location>
</feature>
<feature type="compositionally biased region" description="Basic residues" evidence="1">
    <location>
        <begin position="45"/>
        <end position="60"/>
    </location>
</feature>
<accession>A0A9N7TNT1</accession>
<feature type="region of interest" description="Disordered" evidence="1">
    <location>
        <begin position="1"/>
        <end position="102"/>
    </location>
</feature>
<keyword evidence="3" id="KW-1185">Reference proteome</keyword>
<evidence type="ECO:0000256" key="1">
    <source>
        <dbReference type="SAM" id="MobiDB-lite"/>
    </source>
</evidence>
<protein>
    <submittedName>
        <fullName evidence="2">Uncharacterized protein</fullName>
    </submittedName>
</protein>
<proteinExistence type="predicted"/>
<evidence type="ECO:0000313" key="3">
    <source>
        <dbReference type="Proteomes" id="UP001153269"/>
    </source>
</evidence>
<dbReference type="EMBL" id="CADEAL010000203">
    <property type="protein sequence ID" value="CAB1416350.1"/>
    <property type="molecule type" value="Genomic_DNA"/>
</dbReference>
<dbReference type="Proteomes" id="UP001153269">
    <property type="component" value="Unassembled WGS sequence"/>
</dbReference>
<sequence length="102" mass="11225">MSFLISGGRSSDVGEEGRRETRIGVEEGTMEGNKRRRWMDALSPRWKKGGQRDNGKKKKANSPSRTVNHANGTPLKKPPPVVRDSNEGSSPVTVARHGVLIF</sequence>
<dbReference type="AlphaFoldDB" id="A0A9N7TNT1"/>
<feature type="compositionally biased region" description="Polar residues" evidence="1">
    <location>
        <begin position="61"/>
        <end position="71"/>
    </location>
</feature>
<name>A0A9N7TNT1_PLEPL</name>
<reference evidence="2" key="1">
    <citation type="submission" date="2020-03" db="EMBL/GenBank/DDBJ databases">
        <authorList>
            <person name="Weist P."/>
        </authorList>
    </citation>
    <scope>NUCLEOTIDE SEQUENCE</scope>
</reference>
<organism evidence="2 3">
    <name type="scientific">Pleuronectes platessa</name>
    <name type="common">European plaice</name>
    <dbReference type="NCBI Taxonomy" id="8262"/>
    <lineage>
        <taxon>Eukaryota</taxon>
        <taxon>Metazoa</taxon>
        <taxon>Chordata</taxon>
        <taxon>Craniata</taxon>
        <taxon>Vertebrata</taxon>
        <taxon>Euteleostomi</taxon>
        <taxon>Actinopterygii</taxon>
        <taxon>Neopterygii</taxon>
        <taxon>Teleostei</taxon>
        <taxon>Neoteleostei</taxon>
        <taxon>Acanthomorphata</taxon>
        <taxon>Carangaria</taxon>
        <taxon>Pleuronectiformes</taxon>
        <taxon>Pleuronectoidei</taxon>
        <taxon>Pleuronectidae</taxon>
        <taxon>Pleuronectes</taxon>
    </lineage>
</organism>
<evidence type="ECO:0000313" key="2">
    <source>
        <dbReference type="EMBL" id="CAB1416350.1"/>
    </source>
</evidence>